<feature type="transmembrane region" description="Helical" evidence="1">
    <location>
        <begin position="36"/>
        <end position="57"/>
    </location>
</feature>
<evidence type="ECO:0000313" key="2">
    <source>
        <dbReference type="EMBL" id="MFD1532117.1"/>
    </source>
</evidence>
<feature type="transmembrane region" description="Helical" evidence="1">
    <location>
        <begin position="69"/>
        <end position="87"/>
    </location>
</feature>
<feature type="transmembrane region" description="Helical" evidence="1">
    <location>
        <begin position="93"/>
        <end position="111"/>
    </location>
</feature>
<name>A0ABW4FST8_9PSEU</name>
<keyword evidence="3" id="KW-1185">Reference proteome</keyword>
<accession>A0ABW4FST8</accession>
<dbReference type="InterPro" id="IPR021214">
    <property type="entry name" value="DUF2568"/>
</dbReference>
<comment type="caution">
    <text evidence="2">The sequence shown here is derived from an EMBL/GenBank/DDBJ whole genome shotgun (WGS) entry which is preliminary data.</text>
</comment>
<keyword evidence="1" id="KW-0812">Transmembrane</keyword>
<reference evidence="3" key="1">
    <citation type="journal article" date="2019" name="Int. J. Syst. Evol. Microbiol.">
        <title>The Global Catalogue of Microorganisms (GCM) 10K type strain sequencing project: providing services to taxonomists for standard genome sequencing and annotation.</title>
        <authorList>
            <consortium name="The Broad Institute Genomics Platform"/>
            <consortium name="The Broad Institute Genome Sequencing Center for Infectious Disease"/>
            <person name="Wu L."/>
            <person name="Ma J."/>
        </authorList>
    </citation>
    <scope>NUCLEOTIDE SEQUENCE [LARGE SCALE GENOMIC DNA]</scope>
    <source>
        <strain evidence="3">JCM 12165</strain>
    </source>
</reference>
<dbReference type="EMBL" id="JBHUCP010000017">
    <property type="protein sequence ID" value="MFD1532117.1"/>
    <property type="molecule type" value="Genomic_DNA"/>
</dbReference>
<sequence length="126" mass="13252">MTGRSPDAVDSPLGSATRFLAEIAAWVAAPWAASRVSVVLAVVVLVVLVALPATFNVPGDKHRVGGRAVSGPVRIGIELFLFAAAVVGASFAWPEWAAVVVLLVVLVAAVANRRRWRWLVATTRAT</sequence>
<evidence type="ECO:0000256" key="1">
    <source>
        <dbReference type="SAM" id="Phobius"/>
    </source>
</evidence>
<gene>
    <name evidence="2" type="ORF">ACFSCY_22045</name>
</gene>
<dbReference type="RefSeq" id="WP_343980685.1">
    <property type="nucleotide sequence ID" value="NZ_BAAAJG010000012.1"/>
</dbReference>
<dbReference type="Proteomes" id="UP001597145">
    <property type="component" value="Unassembled WGS sequence"/>
</dbReference>
<protein>
    <submittedName>
        <fullName evidence="2">DUF2568 domain-containing protein</fullName>
    </submittedName>
</protein>
<keyword evidence="1" id="KW-1133">Transmembrane helix</keyword>
<dbReference type="Pfam" id="PF10823">
    <property type="entry name" value="DUF2568"/>
    <property type="match status" value="1"/>
</dbReference>
<proteinExistence type="predicted"/>
<keyword evidence="1" id="KW-0472">Membrane</keyword>
<evidence type="ECO:0000313" key="3">
    <source>
        <dbReference type="Proteomes" id="UP001597145"/>
    </source>
</evidence>
<organism evidence="2 3">
    <name type="scientific">Pseudonocardia aurantiaca</name>
    <dbReference type="NCBI Taxonomy" id="75290"/>
    <lineage>
        <taxon>Bacteria</taxon>
        <taxon>Bacillati</taxon>
        <taxon>Actinomycetota</taxon>
        <taxon>Actinomycetes</taxon>
        <taxon>Pseudonocardiales</taxon>
        <taxon>Pseudonocardiaceae</taxon>
        <taxon>Pseudonocardia</taxon>
    </lineage>
</organism>